<proteinExistence type="predicted"/>
<organism evidence="2 3">
    <name type="scientific">Tribonema minus</name>
    <dbReference type="NCBI Taxonomy" id="303371"/>
    <lineage>
        <taxon>Eukaryota</taxon>
        <taxon>Sar</taxon>
        <taxon>Stramenopiles</taxon>
        <taxon>Ochrophyta</taxon>
        <taxon>PX clade</taxon>
        <taxon>Xanthophyceae</taxon>
        <taxon>Tribonematales</taxon>
        <taxon>Tribonemataceae</taxon>
        <taxon>Tribonema</taxon>
    </lineage>
</organism>
<dbReference type="EMBL" id="JAFCMP010000129">
    <property type="protein sequence ID" value="KAG5185512.1"/>
    <property type="molecule type" value="Genomic_DNA"/>
</dbReference>
<dbReference type="Proteomes" id="UP000664859">
    <property type="component" value="Unassembled WGS sequence"/>
</dbReference>
<feature type="compositionally biased region" description="Basic residues" evidence="1">
    <location>
        <begin position="268"/>
        <end position="285"/>
    </location>
</feature>
<name>A0A835Z4H6_9STRA</name>
<evidence type="ECO:0000256" key="1">
    <source>
        <dbReference type="SAM" id="MobiDB-lite"/>
    </source>
</evidence>
<gene>
    <name evidence="2" type="ORF">JKP88DRAFT_268317</name>
</gene>
<feature type="compositionally biased region" description="Gly residues" evidence="1">
    <location>
        <begin position="294"/>
        <end position="303"/>
    </location>
</feature>
<accession>A0A835Z4H6</accession>
<feature type="compositionally biased region" description="Basic residues" evidence="1">
    <location>
        <begin position="238"/>
        <end position="253"/>
    </location>
</feature>
<keyword evidence="3" id="KW-1185">Reference proteome</keyword>
<evidence type="ECO:0000313" key="2">
    <source>
        <dbReference type="EMBL" id="KAG5185512.1"/>
    </source>
</evidence>
<reference evidence="2" key="1">
    <citation type="submission" date="2021-02" db="EMBL/GenBank/DDBJ databases">
        <title>First Annotated Genome of the Yellow-green Alga Tribonema minus.</title>
        <authorList>
            <person name="Mahan K.M."/>
        </authorList>
    </citation>
    <scope>NUCLEOTIDE SEQUENCE</scope>
    <source>
        <strain evidence="2">UTEX B ZZ1240</strain>
    </source>
</reference>
<comment type="caution">
    <text evidence="2">The sequence shown here is derived from an EMBL/GenBank/DDBJ whole genome shotgun (WGS) entry which is preliminary data.</text>
</comment>
<feature type="region of interest" description="Disordered" evidence="1">
    <location>
        <begin position="238"/>
        <end position="303"/>
    </location>
</feature>
<sequence>MVLSHSGILPACFVLRIRLSAPSLVAFGGGVVRQARALRPARGQADPLRAAQRRRQQPVCGHASAEGVQCDKPARFGLRCAGASVRAAGCTRTTTQSTSHSLCATMSPPRACSATIRSRPDPLIAPHALGGDMVEHRLREVDCVVILVTRSYWIGTWNYVLKQITVLGYSTWHGACFVPARSLRVWRKKKEKTAERQRRSAIQAGAKLLSTLMKALSAPNPMLLCGTRQQQPYPCHRGSHCRRSSSCGKRTRVCGRSQGGNGGDKSSRTRGGHERRRRCRRRCHRTGSGSNRGSSGGGQLLHC</sequence>
<protein>
    <submittedName>
        <fullName evidence="2">Uncharacterized protein</fullName>
    </submittedName>
</protein>
<evidence type="ECO:0000313" key="3">
    <source>
        <dbReference type="Proteomes" id="UP000664859"/>
    </source>
</evidence>
<dbReference type="AlphaFoldDB" id="A0A835Z4H6"/>